<dbReference type="EMBL" id="MH051914">
    <property type="protein sequence ID" value="AWD91289.1"/>
    <property type="molecule type" value="Genomic_DNA"/>
</dbReference>
<dbReference type="GO" id="GO:0008168">
    <property type="term" value="F:methyltransferase activity"/>
    <property type="evidence" value="ECO:0007669"/>
    <property type="project" value="InterPro"/>
</dbReference>
<dbReference type="SUPFAM" id="SSF53335">
    <property type="entry name" value="S-adenosyl-L-methionine-dependent methyltransferases"/>
    <property type="match status" value="1"/>
</dbReference>
<dbReference type="GO" id="GO:0032259">
    <property type="term" value="P:methylation"/>
    <property type="evidence" value="ECO:0007669"/>
    <property type="project" value="InterPro"/>
</dbReference>
<evidence type="ECO:0000313" key="1">
    <source>
        <dbReference type="EMBL" id="AWD91289.1"/>
    </source>
</evidence>
<dbReference type="Proteomes" id="UP000247163">
    <property type="component" value="Genome"/>
</dbReference>
<dbReference type="InterPro" id="IPR029063">
    <property type="entry name" value="SAM-dependent_MTases_sf"/>
</dbReference>
<sequence>MAKAELDKYYTPDEVIRVCEDKLQKVFKGSISCIIDPCAGDGRWKDSFKRVCQDVVLYDIEPDSEDVSTRDFLKDDLEIPDKPFAIVTNPPFGKANSLSTKFFNKAATMNPDYICFLVPINFGKKNLSRLSREYTCIDEVELPNLHFERIDGVTYSAKESSLRCNFQIWKRQKRTDKICKIVPVIVDGVRVYKREKFTLYRPPCHKIDGKEQPVGVLGKLDGKDLFTIITHGRKAGTVKVFEPDKDKVSVKQFIEPHVEGLYSAIKQEWFNDLRDGFALSHAGSINSQEIINTLEKHLH</sequence>
<accession>A0A2S1GPJ7</accession>
<proteinExistence type="predicted"/>
<evidence type="ECO:0008006" key="3">
    <source>
        <dbReference type="Google" id="ProtNLM"/>
    </source>
</evidence>
<dbReference type="InterPro" id="IPR002052">
    <property type="entry name" value="DNA_methylase_N6_adenine_CS"/>
</dbReference>
<reference evidence="1 2" key="1">
    <citation type="submission" date="2018-03" db="EMBL/GenBank/DDBJ databases">
        <title>Complete genome sequence analysis of Enterobacteria phage IME338.</title>
        <authorList>
            <person name="Li P."/>
            <person name="Wang J."/>
            <person name="Tong Y."/>
        </authorList>
    </citation>
    <scope>NUCLEOTIDE SEQUENCE [LARGE SCALE GENOMIC DNA]</scope>
</reference>
<name>A0A2S1GPJ7_9CAUD</name>
<protein>
    <recommendedName>
        <fullName evidence="3">DNA N6-adenine methyltransferase</fullName>
    </recommendedName>
</protein>
<dbReference type="Gene3D" id="3.40.50.150">
    <property type="entry name" value="Vaccinia Virus protein VP39"/>
    <property type="match status" value="1"/>
</dbReference>
<keyword evidence="2" id="KW-1185">Reference proteome</keyword>
<dbReference type="PROSITE" id="PS00092">
    <property type="entry name" value="N6_MTASE"/>
    <property type="match status" value="1"/>
</dbReference>
<evidence type="ECO:0000313" key="2">
    <source>
        <dbReference type="Proteomes" id="UP000247163"/>
    </source>
</evidence>
<organism evidence="1 2">
    <name type="scientific">Enterobacteria phage vB_EcoM_IME338</name>
    <dbReference type="NCBI Taxonomy" id="2163888"/>
    <lineage>
        <taxon>Viruses</taxon>
        <taxon>Duplodnaviria</taxon>
        <taxon>Heunggongvirae</taxon>
        <taxon>Uroviricota</taxon>
        <taxon>Caudoviricetes</taxon>
        <taxon>Andersonviridae</taxon>
        <taxon>Ounavirinae</taxon>
        <taxon>Felixounavirus</taxon>
        <taxon>Felixounavirus IME338</taxon>
    </lineage>
</organism>
<dbReference type="GO" id="GO:0003676">
    <property type="term" value="F:nucleic acid binding"/>
    <property type="evidence" value="ECO:0007669"/>
    <property type="project" value="InterPro"/>
</dbReference>